<evidence type="ECO:0000313" key="1">
    <source>
        <dbReference type="EMBL" id="USP77396.1"/>
    </source>
</evidence>
<dbReference type="AlphaFoldDB" id="A0A9Q8Z6R4"/>
<proteinExistence type="predicted"/>
<protein>
    <submittedName>
        <fullName evidence="1">Uncharacterized protein</fullName>
    </submittedName>
</protein>
<name>A0A9Q8Z6R4_CURCL</name>
<organism evidence="1 2">
    <name type="scientific">Curvularia clavata</name>
    <dbReference type="NCBI Taxonomy" id="95742"/>
    <lineage>
        <taxon>Eukaryota</taxon>
        <taxon>Fungi</taxon>
        <taxon>Dikarya</taxon>
        <taxon>Ascomycota</taxon>
        <taxon>Pezizomycotina</taxon>
        <taxon>Dothideomycetes</taxon>
        <taxon>Pleosporomycetidae</taxon>
        <taxon>Pleosporales</taxon>
        <taxon>Pleosporineae</taxon>
        <taxon>Pleosporaceae</taxon>
        <taxon>Curvularia</taxon>
    </lineage>
</organism>
<dbReference type="VEuPathDB" id="FungiDB:yc1106_04670"/>
<keyword evidence="2" id="KW-1185">Reference proteome</keyword>
<dbReference type="EMBL" id="CP089276">
    <property type="protein sequence ID" value="USP77396.1"/>
    <property type="molecule type" value="Genomic_DNA"/>
</dbReference>
<dbReference type="OrthoDB" id="3758478at2759"/>
<sequence>MAHVRFSPSETRLATAALMAVATLAPLAYYLSQSQTQEKTPHVQTFYAFIKSYSTLRPQALTTHATRDFTHSSLPSDLDLPPLPIRAFRDNMEAMFDDFSSFEVKPEDDGYGAPAVHFSRDTNTVVAHCRMGGQIDGQSDGGRRLLECGITEWWTEAVLFVKMSKDGRRVEGVREFMHSKKAEELQRRLDTALDE</sequence>
<accession>A0A9Q8Z6R4</accession>
<evidence type="ECO:0000313" key="2">
    <source>
        <dbReference type="Proteomes" id="UP001056012"/>
    </source>
</evidence>
<dbReference type="Proteomes" id="UP001056012">
    <property type="component" value="Chromosome 3"/>
</dbReference>
<reference evidence="1" key="1">
    <citation type="submission" date="2021-12" db="EMBL/GenBank/DDBJ databases">
        <title>Curvularia clavata genome.</title>
        <authorList>
            <person name="Cao Y."/>
        </authorList>
    </citation>
    <scope>NUCLEOTIDE SEQUENCE</scope>
    <source>
        <strain evidence="1">Yc1106</strain>
    </source>
</reference>
<gene>
    <name evidence="1" type="ORF">yc1106_04670</name>
</gene>